<reference evidence="1" key="2">
    <citation type="submission" date="2021-01" db="EMBL/GenBank/DDBJ databases">
        <title>Phytophthora aleatoria, a newly-described species from Pinus radiata is distinct from Phytophthora cactorum isolates based on comparative genomics.</title>
        <authorList>
            <person name="Mcdougal R."/>
            <person name="Panda P."/>
            <person name="Williams N."/>
            <person name="Studholme D.J."/>
        </authorList>
    </citation>
    <scope>NUCLEOTIDE SEQUENCE</scope>
    <source>
        <strain evidence="1">NZFS 3830</strain>
    </source>
</reference>
<dbReference type="Proteomes" id="UP000251314">
    <property type="component" value="Unassembled WGS sequence"/>
</dbReference>
<evidence type="ECO:0000313" key="2">
    <source>
        <dbReference type="EMBL" id="RAW22147.1"/>
    </source>
</evidence>
<dbReference type="PANTHER" id="PTHR47169">
    <property type="entry name" value="OS01G0541250 PROTEIN"/>
    <property type="match status" value="1"/>
</dbReference>
<dbReference type="EMBL" id="MJFZ01001411">
    <property type="protein sequence ID" value="RAW22147.1"/>
    <property type="molecule type" value="Genomic_DNA"/>
</dbReference>
<protein>
    <submittedName>
        <fullName evidence="2">Uncharacterized protein</fullName>
    </submittedName>
</protein>
<gene>
    <name evidence="1" type="ORF">JG687_00017510</name>
    <name evidence="2" type="ORF">PC110_g21411</name>
</gene>
<dbReference type="PANTHER" id="PTHR47169:SF2">
    <property type="entry name" value="OS01G0541250 PROTEIN"/>
    <property type="match status" value="1"/>
</dbReference>
<dbReference type="EMBL" id="JAENGZ010002055">
    <property type="protein sequence ID" value="KAG6945063.1"/>
    <property type="molecule type" value="Genomic_DNA"/>
</dbReference>
<reference evidence="2 3" key="1">
    <citation type="submission" date="2018-01" db="EMBL/GenBank/DDBJ databases">
        <title>Draft genome of the strawberry crown rot pathogen Phytophthora cactorum.</title>
        <authorList>
            <person name="Armitage A.D."/>
            <person name="Lysoe E."/>
            <person name="Nellist C.F."/>
            <person name="Harrison R.J."/>
            <person name="Brurberg M.B."/>
        </authorList>
    </citation>
    <scope>NUCLEOTIDE SEQUENCE [LARGE SCALE GENOMIC DNA]</scope>
    <source>
        <strain evidence="2 3">10300</strain>
    </source>
</reference>
<organism evidence="2 3">
    <name type="scientific">Phytophthora cactorum</name>
    <dbReference type="NCBI Taxonomy" id="29920"/>
    <lineage>
        <taxon>Eukaryota</taxon>
        <taxon>Sar</taxon>
        <taxon>Stramenopiles</taxon>
        <taxon>Oomycota</taxon>
        <taxon>Peronosporomycetes</taxon>
        <taxon>Peronosporales</taxon>
        <taxon>Peronosporaceae</taxon>
        <taxon>Phytophthora</taxon>
    </lineage>
</organism>
<evidence type="ECO:0000313" key="3">
    <source>
        <dbReference type="Proteomes" id="UP000251314"/>
    </source>
</evidence>
<dbReference type="VEuPathDB" id="FungiDB:PC110_g21411"/>
<sequence>MSFVDEDSLEFEYFDDIVMIDEKQFNADKDARSFMMFDDEKVPPRSCRSKNFIPKTMFVAAAARPSLTLIARVDETAR</sequence>
<dbReference type="Gene3D" id="3.30.420.10">
    <property type="entry name" value="Ribonuclease H-like superfamily/Ribonuclease H"/>
    <property type="match status" value="1"/>
</dbReference>
<comment type="caution">
    <text evidence="2">The sequence shown here is derived from an EMBL/GenBank/DDBJ whole genome shotgun (WGS) entry which is preliminary data.</text>
</comment>
<dbReference type="AlphaFoldDB" id="A0A329RBU3"/>
<dbReference type="OrthoDB" id="74246at2759"/>
<proteinExistence type="predicted"/>
<dbReference type="GO" id="GO:0003676">
    <property type="term" value="F:nucleic acid binding"/>
    <property type="evidence" value="ECO:0007669"/>
    <property type="project" value="InterPro"/>
</dbReference>
<name>A0A329RBU3_9STRA</name>
<dbReference type="Proteomes" id="UP000688947">
    <property type="component" value="Unassembled WGS sequence"/>
</dbReference>
<accession>A0A329RBU3</accession>
<dbReference type="InterPro" id="IPR036397">
    <property type="entry name" value="RNaseH_sf"/>
</dbReference>
<evidence type="ECO:0000313" key="1">
    <source>
        <dbReference type="EMBL" id="KAG6945063.1"/>
    </source>
</evidence>
<keyword evidence="3" id="KW-1185">Reference proteome</keyword>